<organism evidence="1 2">
    <name type="scientific">Leucocoprinus leucothites</name>
    <dbReference type="NCBI Taxonomy" id="201217"/>
    <lineage>
        <taxon>Eukaryota</taxon>
        <taxon>Fungi</taxon>
        <taxon>Dikarya</taxon>
        <taxon>Basidiomycota</taxon>
        <taxon>Agaricomycotina</taxon>
        <taxon>Agaricomycetes</taxon>
        <taxon>Agaricomycetidae</taxon>
        <taxon>Agaricales</taxon>
        <taxon>Agaricineae</taxon>
        <taxon>Agaricaceae</taxon>
        <taxon>Leucocoprinus</taxon>
    </lineage>
</organism>
<name>A0A8H5LKH9_9AGAR</name>
<evidence type="ECO:0000313" key="1">
    <source>
        <dbReference type="EMBL" id="KAF5360458.1"/>
    </source>
</evidence>
<dbReference type="OrthoDB" id="10628077at2759"/>
<comment type="caution">
    <text evidence="1">The sequence shown here is derived from an EMBL/GenBank/DDBJ whole genome shotgun (WGS) entry which is preliminary data.</text>
</comment>
<dbReference type="EMBL" id="JAACJO010000003">
    <property type="protein sequence ID" value="KAF5360458.1"/>
    <property type="molecule type" value="Genomic_DNA"/>
</dbReference>
<evidence type="ECO:0000313" key="2">
    <source>
        <dbReference type="Proteomes" id="UP000559027"/>
    </source>
</evidence>
<gene>
    <name evidence="1" type="ORF">D9756_004958</name>
</gene>
<sequence>MHKRVSIDANSSPFVGPLSLVKHPLVSSQAPTETASVKDYSHRLTDHQVIDMIKHITSEVPEIWPVPTADEGVIAYILDLRNNIPEPVLNGSMTVNGFIKKQS</sequence>
<reference evidence="1 2" key="1">
    <citation type="journal article" date="2020" name="ISME J.">
        <title>Uncovering the hidden diversity of litter-decomposition mechanisms in mushroom-forming fungi.</title>
        <authorList>
            <person name="Floudas D."/>
            <person name="Bentzer J."/>
            <person name="Ahren D."/>
            <person name="Johansson T."/>
            <person name="Persson P."/>
            <person name="Tunlid A."/>
        </authorList>
    </citation>
    <scope>NUCLEOTIDE SEQUENCE [LARGE SCALE GENOMIC DNA]</scope>
    <source>
        <strain evidence="1 2">CBS 146.42</strain>
    </source>
</reference>
<dbReference type="Proteomes" id="UP000559027">
    <property type="component" value="Unassembled WGS sequence"/>
</dbReference>
<accession>A0A8H5LKH9</accession>
<keyword evidence="2" id="KW-1185">Reference proteome</keyword>
<proteinExistence type="predicted"/>
<dbReference type="AlphaFoldDB" id="A0A8H5LKH9"/>
<protein>
    <submittedName>
        <fullName evidence="1">Uncharacterized protein</fullName>
    </submittedName>
</protein>